<dbReference type="GO" id="GO:0006355">
    <property type="term" value="P:regulation of DNA-templated transcription"/>
    <property type="evidence" value="ECO:0007669"/>
    <property type="project" value="UniProtKB-UniRule"/>
</dbReference>
<evidence type="ECO:0000259" key="15">
    <source>
        <dbReference type="PROSITE" id="PS51194"/>
    </source>
</evidence>
<evidence type="ECO:0000256" key="6">
    <source>
        <dbReference type="ARBA" id="ARBA00022806"/>
    </source>
</evidence>
<gene>
    <name evidence="13" type="primary">mfd</name>
    <name evidence="16" type="ORF">SAMN05443287_105271</name>
</gene>
<keyword evidence="7 13" id="KW-0067">ATP-binding</keyword>
<dbReference type="Pfam" id="PF17757">
    <property type="entry name" value="UvrB_inter"/>
    <property type="match status" value="1"/>
</dbReference>
<dbReference type="GO" id="GO:0000716">
    <property type="term" value="P:transcription-coupled nucleotide-excision repair, DNA damage recognition"/>
    <property type="evidence" value="ECO:0007669"/>
    <property type="project" value="UniProtKB-UniRule"/>
</dbReference>
<protein>
    <recommendedName>
        <fullName evidence="12 13">Transcription-repair-coupling factor</fullName>
        <shortName evidence="13">TRCF</shortName>
        <ecNumber evidence="13">3.6.4.-</ecNumber>
    </recommendedName>
</protein>
<dbReference type="SUPFAM" id="SSF143517">
    <property type="entry name" value="TRCF domain-like"/>
    <property type="match status" value="1"/>
</dbReference>
<dbReference type="GO" id="GO:0003684">
    <property type="term" value="F:damaged DNA binding"/>
    <property type="evidence" value="ECO:0007669"/>
    <property type="project" value="InterPro"/>
</dbReference>
<dbReference type="SMART" id="SM01058">
    <property type="entry name" value="CarD_TRCF"/>
    <property type="match status" value="1"/>
</dbReference>
<keyword evidence="3 13" id="KW-0547">Nucleotide-binding</keyword>
<dbReference type="GO" id="GO:0005524">
    <property type="term" value="F:ATP binding"/>
    <property type="evidence" value="ECO:0007669"/>
    <property type="project" value="UniProtKB-UniRule"/>
</dbReference>
<dbReference type="SMART" id="SM00490">
    <property type="entry name" value="HELICc"/>
    <property type="match status" value="1"/>
</dbReference>
<dbReference type="FunFam" id="3.40.50.300:FF:000546">
    <property type="entry name" value="Transcription-repair-coupling factor"/>
    <property type="match status" value="1"/>
</dbReference>
<evidence type="ECO:0000256" key="8">
    <source>
        <dbReference type="ARBA" id="ARBA00023125"/>
    </source>
</evidence>
<dbReference type="Proteomes" id="UP000198707">
    <property type="component" value="Unassembled WGS sequence"/>
</dbReference>
<evidence type="ECO:0000256" key="4">
    <source>
        <dbReference type="ARBA" id="ARBA00022763"/>
    </source>
</evidence>
<evidence type="ECO:0000256" key="11">
    <source>
        <dbReference type="ARBA" id="ARBA00061399"/>
    </source>
</evidence>
<evidence type="ECO:0000256" key="2">
    <source>
        <dbReference type="ARBA" id="ARBA00022490"/>
    </source>
</evidence>
<dbReference type="Gene3D" id="2.40.10.170">
    <property type="match status" value="1"/>
</dbReference>
<keyword evidence="9 13" id="KW-0234">DNA repair</keyword>
<dbReference type="AlphaFoldDB" id="A0A1H6ZWC2"/>
<evidence type="ECO:0000313" key="17">
    <source>
        <dbReference type="Proteomes" id="UP000198707"/>
    </source>
</evidence>
<dbReference type="PROSITE" id="PS51194">
    <property type="entry name" value="HELICASE_CTER"/>
    <property type="match status" value="1"/>
</dbReference>
<dbReference type="InterPro" id="IPR047112">
    <property type="entry name" value="RecG/Mfd"/>
</dbReference>
<dbReference type="SMART" id="SM00487">
    <property type="entry name" value="DEXDc"/>
    <property type="match status" value="1"/>
</dbReference>
<dbReference type="FunFam" id="3.40.50.300:FF:000300">
    <property type="entry name" value="Transcription-repair-coupling factor"/>
    <property type="match status" value="1"/>
</dbReference>
<name>A0A1H6ZWC2_9ACTN</name>
<comment type="function">
    <text evidence="13">Couples transcription and DNA repair by recognizing RNA polymerase (RNAP) stalled at DNA lesions. Mediates ATP-dependent release of RNAP and its truncated transcript from the DNA, and recruitment of nucleotide excision repair machinery to the damaged site.</text>
</comment>
<keyword evidence="5 13" id="KW-0378">Hydrolase</keyword>
<evidence type="ECO:0000256" key="12">
    <source>
        <dbReference type="ARBA" id="ARBA00070128"/>
    </source>
</evidence>
<dbReference type="InterPro" id="IPR036101">
    <property type="entry name" value="CarD-like/TRCF_RID_sf"/>
</dbReference>
<comment type="subcellular location">
    <subcellularLocation>
        <location evidence="1 13">Cytoplasm</location>
    </subcellularLocation>
</comment>
<evidence type="ECO:0000256" key="5">
    <source>
        <dbReference type="ARBA" id="ARBA00022801"/>
    </source>
</evidence>
<dbReference type="NCBIfam" id="TIGR00580">
    <property type="entry name" value="mfd"/>
    <property type="match status" value="1"/>
</dbReference>
<dbReference type="InterPro" id="IPR001650">
    <property type="entry name" value="Helicase_C-like"/>
</dbReference>
<keyword evidence="6" id="KW-0347">Helicase</keyword>
<dbReference type="Pfam" id="PF03461">
    <property type="entry name" value="TRCF"/>
    <property type="match status" value="1"/>
</dbReference>
<evidence type="ECO:0000256" key="13">
    <source>
        <dbReference type="HAMAP-Rule" id="MF_00969"/>
    </source>
</evidence>
<dbReference type="InterPro" id="IPR011545">
    <property type="entry name" value="DEAD/DEAH_box_helicase_dom"/>
</dbReference>
<dbReference type="PANTHER" id="PTHR47964">
    <property type="entry name" value="ATP-DEPENDENT DNA HELICASE HOMOLOG RECG, CHLOROPLASTIC"/>
    <property type="match status" value="1"/>
</dbReference>
<keyword evidence="8 13" id="KW-0238">DNA-binding</keyword>
<dbReference type="InterPro" id="IPR037235">
    <property type="entry name" value="TRCF-like_C_D7"/>
</dbReference>
<keyword evidence="2 13" id="KW-0963">Cytoplasm</keyword>
<dbReference type="GO" id="GO:0005737">
    <property type="term" value="C:cytoplasm"/>
    <property type="evidence" value="ECO:0007669"/>
    <property type="project" value="UniProtKB-SubCell"/>
</dbReference>
<organism evidence="16 17">
    <name type="scientific">Micromonospora phaseoli</name>
    <dbReference type="NCBI Taxonomy" id="1144548"/>
    <lineage>
        <taxon>Bacteria</taxon>
        <taxon>Bacillati</taxon>
        <taxon>Actinomycetota</taxon>
        <taxon>Actinomycetes</taxon>
        <taxon>Micromonosporales</taxon>
        <taxon>Micromonosporaceae</taxon>
        <taxon>Micromonospora</taxon>
    </lineage>
</organism>
<proteinExistence type="inferred from homology"/>
<dbReference type="SMART" id="SM00982">
    <property type="entry name" value="TRCF"/>
    <property type="match status" value="1"/>
</dbReference>
<dbReference type="SUPFAM" id="SSF141259">
    <property type="entry name" value="CarD-like"/>
    <property type="match status" value="1"/>
</dbReference>
<feature type="domain" description="Helicase C-terminal" evidence="15">
    <location>
        <begin position="857"/>
        <end position="1014"/>
    </location>
</feature>
<dbReference type="STRING" id="1144548.SAMN05443287_105271"/>
<accession>A0A1H6ZWC2</accession>
<dbReference type="RefSeq" id="WP_092380845.1">
    <property type="nucleotide sequence ID" value="NZ_BOPI01000011.1"/>
</dbReference>
<dbReference type="CDD" id="cd17991">
    <property type="entry name" value="DEXHc_TRCF"/>
    <property type="match status" value="1"/>
</dbReference>
<dbReference type="PROSITE" id="PS51192">
    <property type="entry name" value="HELICASE_ATP_BIND_1"/>
    <property type="match status" value="1"/>
</dbReference>
<evidence type="ECO:0000259" key="14">
    <source>
        <dbReference type="PROSITE" id="PS51192"/>
    </source>
</evidence>
<dbReference type="InterPro" id="IPR027417">
    <property type="entry name" value="P-loop_NTPase"/>
</dbReference>
<dbReference type="SUPFAM" id="SSF52540">
    <property type="entry name" value="P-loop containing nucleoside triphosphate hydrolases"/>
    <property type="match status" value="4"/>
</dbReference>
<dbReference type="Gene3D" id="3.40.50.11180">
    <property type="match status" value="1"/>
</dbReference>
<dbReference type="Gene3D" id="3.30.2060.10">
    <property type="entry name" value="Penicillin-binding protein 1b domain"/>
    <property type="match status" value="1"/>
</dbReference>
<evidence type="ECO:0000256" key="10">
    <source>
        <dbReference type="ARBA" id="ARBA00061104"/>
    </source>
</evidence>
<dbReference type="InterPro" id="IPR004576">
    <property type="entry name" value="Mfd"/>
</dbReference>
<comment type="similarity">
    <text evidence="10 13">In the N-terminal section; belongs to the UvrB family.</text>
</comment>
<dbReference type="HAMAP" id="MF_00969">
    <property type="entry name" value="TRCF"/>
    <property type="match status" value="1"/>
</dbReference>
<dbReference type="GO" id="GO:0016787">
    <property type="term" value="F:hydrolase activity"/>
    <property type="evidence" value="ECO:0007669"/>
    <property type="project" value="UniProtKB-KW"/>
</dbReference>
<dbReference type="GO" id="GO:0003678">
    <property type="term" value="F:DNA helicase activity"/>
    <property type="evidence" value="ECO:0007669"/>
    <property type="project" value="TreeGrafter"/>
</dbReference>
<evidence type="ECO:0000256" key="3">
    <source>
        <dbReference type="ARBA" id="ARBA00022741"/>
    </source>
</evidence>
<feature type="domain" description="Helicase ATP-binding" evidence="14">
    <location>
        <begin position="678"/>
        <end position="839"/>
    </location>
</feature>
<dbReference type="Pfam" id="PF02559">
    <property type="entry name" value="CarD_TRCF_RID"/>
    <property type="match status" value="1"/>
</dbReference>
<sequence length="1215" mass="132516">MPALTGLFAAALADPGLARVRDLARSGAAQVDGLDLTAPSALRPFAVAAVAADPTGPDGGSGAGRPVLAVTATSREAEDLVAALGSLLPPEQVAVFPSWETLPHERLSPRSDTVGRRLAVLRRLAHPDSADAHGRTGPLRVVVAPVRSVLQPQLKGLGDLEPVRLAAGDEADLEQVVRRLTDMAYARVDLVTKRGEFAVRGGILDVFPPTDEHPSRVEFWGDEVEEIRTFAVADQRTIEQVALLWAPPCRELLLTPAVREQAAALAEKHPELAEILDKLAGGVPVEGMESLAPALIGDDSMELLLDCMPAGTHVLLCDPERIRTRAHDLVRTSDEFLQASWAAAAVGGQAPIDLGAAAFRTLADVRATAATLRQPWWTLSPFGLAEPGVAATRQPWEDEPEAVDVTPDDAIAVALAAQPAPLYHGETARVVDDLLRWTGEGWSIALVFEGHGPAQRAVEVLRDGGLGARMTDEVPAAPAPGEVLVTCGSLTGGFVDEAARFVLLTGSDVTGGRGVSTRDMRKMPSRRRNTIDPLELRAGDHVVHEQHGIGRYVELVQRTVNGASREYLVIEYAPSKRGQPGDRLFVPTDQLDQLSRYVGGEQPTLHKMGGSDWQKSKARARKAVREIAAQLIQLYAARKASKGHNFGPDTPWQRELEDAFPWQETPDQLAAIEEVKRDMEQGVPMDRLICGDVGYGKTEIAVRAAFKAVQDGKQVAVLVPTTLLVQQHYNTFAERMSQFPVSIRQLSRFQTPKESEQTLAAVADGTADIVIGTHRLLAAATRFKSLGLVIVDEEQRFGVEHKEHLKSMRAAVDVLSMSATPIPRTLEMAITGIREMSTIATPPEERHPVLTAVGAHDDRQVAAAIHRELLRDGQVFYLHNRVESIDRTARRLRELVPEARVAVAHGQMGEDALEKVMVGFWEKEFDVLVCTTIVESGIDIPNANTLIVERADLLGLAQLHQIRGRVGRGRERAYAYFLYPPDKPLTEHAHERLATIAQHTELGAGMYVAMKDLEIRGAGNLLGGEQSGHIEGVGFDLYVRMVGEAVQAFKGERPEEESDVKIDLPVDAHLPHDYVGVERLRLEMYRKLAEARDDERLREVAAEMTDRYGEPPAPVQNLIAVARFRLLARRYGLTDVSMQGKHLRFGPLPLPDSKQLRLKRYHPDSVYKVALDQVSVPRPTTRRVGGEPLRDQALLEWCAQLLSDVLGVPAGVTGG</sequence>
<dbReference type="InterPro" id="IPR014001">
    <property type="entry name" value="Helicase_ATP-bd"/>
</dbReference>
<reference evidence="17" key="1">
    <citation type="submission" date="2016-10" db="EMBL/GenBank/DDBJ databases">
        <authorList>
            <person name="Varghese N."/>
            <person name="Submissions S."/>
        </authorList>
    </citation>
    <scope>NUCLEOTIDE SEQUENCE [LARGE SCALE GENOMIC DNA]</scope>
    <source>
        <strain evidence="17">CGMCC 4.7038</strain>
    </source>
</reference>
<evidence type="ECO:0000313" key="16">
    <source>
        <dbReference type="EMBL" id="SEJ56484.1"/>
    </source>
</evidence>
<dbReference type="OrthoDB" id="9804325at2"/>
<dbReference type="EC" id="3.6.4.-" evidence="13"/>
<evidence type="ECO:0000256" key="1">
    <source>
        <dbReference type="ARBA" id="ARBA00004496"/>
    </source>
</evidence>
<evidence type="ECO:0000256" key="7">
    <source>
        <dbReference type="ARBA" id="ARBA00022840"/>
    </source>
</evidence>
<dbReference type="Gene3D" id="3.90.1150.50">
    <property type="entry name" value="Transcription-repair-coupling factor, D7 domain"/>
    <property type="match status" value="1"/>
</dbReference>
<dbReference type="InterPro" id="IPR003711">
    <property type="entry name" value="CarD-like/TRCF_RID"/>
</dbReference>
<keyword evidence="17" id="KW-1185">Reference proteome</keyword>
<dbReference type="InterPro" id="IPR005118">
    <property type="entry name" value="TRCF_C"/>
</dbReference>
<dbReference type="EMBL" id="FNYV01000005">
    <property type="protein sequence ID" value="SEJ56484.1"/>
    <property type="molecule type" value="Genomic_DNA"/>
</dbReference>
<evidence type="ECO:0000256" key="9">
    <source>
        <dbReference type="ARBA" id="ARBA00023204"/>
    </source>
</evidence>
<comment type="similarity">
    <text evidence="11 13">In the C-terminal section; belongs to the helicase family. RecG subfamily.</text>
</comment>
<keyword evidence="4 13" id="KW-0227">DNA damage</keyword>
<dbReference type="PANTHER" id="PTHR47964:SF1">
    <property type="entry name" value="ATP-DEPENDENT DNA HELICASE HOMOLOG RECG, CHLOROPLASTIC"/>
    <property type="match status" value="1"/>
</dbReference>
<dbReference type="Pfam" id="PF00270">
    <property type="entry name" value="DEAD"/>
    <property type="match status" value="1"/>
</dbReference>
<dbReference type="Gene3D" id="3.40.50.300">
    <property type="entry name" value="P-loop containing nucleotide triphosphate hydrolases"/>
    <property type="match status" value="2"/>
</dbReference>
<dbReference type="Pfam" id="PF00271">
    <property type="entry name" value="Helicase_C"/>
    <property type="match status" value="1"/>
</dbReference>
<dbReference type="InterPro" id="IPR041471">
    <property type="entry name" value="UvrB_inter"/>
</dbReference>